<dbReference type="Proteomes" id="UP000678499">
    <property type="component" value="Unassembled WGS sequence"/>
</dbReference>
<dbReference type="GO" id="GO:0071949">
    <property type="term" value="F:FAD binding"/>
    <property type="evidence" value="ECO:0007669"/>
    <property type="project" value="InterPro"/>
</dbReference>
<dbReference type="Gene3D" id="1.10.150.120">
    <property type="entry name" value="[2Fe-2S]-binding domain"/>
    <property type="match status" value="1"/>
</dbReference>
<dbReference type="GO" id="GO:0005777">
    <property type="term" value="C:peroxisome"/>
    <property type="evidence" value="ECO:0007669"/>
    <property type="project" value="UniProtKB-SubCell"/>
</dbReference>
<dbReference type="PANTHER" id="PTHR45444:SF3">
    <property type="entry name" value="XANTHINE DEHYDROGENASE"/>
    <property type="match status" value="1"/>
</dbReference>
<dbReference type="PROSITE" id="PS51387">
    <property type="entry name" value="FAD_PCMH"/>
    <property type="match status" value="1"/>
</dbReference>
<gene>
    <name evidence="6" type="ORF">NMOB1V02_LOCUS11307</name>
</gene>
<evidence type="ECO:0000256" key="1">
    <source>
        <dbReference type="ARBA" id="ARBA00004275"/>
    </source>
</evidence>
<feature type="domain" description="FAD-binding PCMH-type" evidence="5">
    <location>
        <begin position="226"/>
        <end position="437"/>
    </location>
</feature>
<dbReference type="PANTHER" id="PTHR45444">
    <property type="entry name" value="XANTHINE DEHYDROGENASE"/>
    <property type="match status" value="1"/>
</dbReference>
<dbReference type="Gene3D" id="3.30.390.50">
    <property type="entry name" value="CO dehydrogenase flavoprotein, C-terminal domain"/>
    <property type="match status" value="1"/>
</dbReference>
<keyword evidence="4" id="KW-0576">Peroxisome</keyword>
<dbReference type="Pfam" id="PF01799">
    <property type="entry name" value="Fer2_2"/>
    <property type="match status" value="1"/>
</dbReference>
<dbReference type="FunFam" id="3.30.465.10:FF:000004">
    <property type="entry name" value="Xanthine dehydrogenase/oxidase"/>
    <property type="match status" value="1"/>
</dbReference>
<keyword evidence="3" id="KW-0274">FAD</keyword>
<dbReference type="EMBL" id="OA887924">
    <property type="protein sequence ID" value="CAD7283694.1"/>
    <property type="molecule type" value="Genomic_DNA"/>
</dbReference>
<name>A0A7R9GID3_9CRUS</name>
<comment type="subcellular location">
    <subcellularLocation>
        <location evidence="1">Peroxisome</location>
    </subcellularLocation>
</comment>
<dbReference type="InterPro" id="IPR036318">
    <property type="entry name" value="FAD-bd_PCMH-like_sf"/>
</dbReference>
<evidence type="ECO:0000313" key="6">
    <source>
        <dbReference type="EMBL" id="CAD7283694.1"/>
    </source>
</evidence>
<evidence type="ECO:0000313" key="7">
    <source>
        <dbReference type="Proteomes" id="UP000678499"/>
    </source>
</evidence>
<dbReference type="OrthoDB" id="8300278at2759"/>
<sequence>MVWMSCVTQKIRHWCFLSMGSSHLAVNACLAPICSIHLAAVTTVEGIGTTAGDQLHAAQERIARAHGSQCGFCTPGFVMSVYALLRNTYGRDDGGGGGGGGDAAPPTMAQLLESLQGNLCRCTGYRPILDGYKTFTKEYLDSTNGAIFAGAGCCGKMVNGTCCQQQQQQQQLQPPQLLINGVAESSFKPYDPSQDPIFPPELQLLLMDHQHNNNSGDRVCPVLASWTGRKVTWYRPSTVQQLLQLKSHYKDGCKIVAGNTEIGLETRQKGLHYPVLIDIQEAIAQDSELKVTQLLVKKNNGSMWIGGAMTLSAFQSALNELVATTVNNDQDKDQQLSGLGRNICSEFLSMLHWFAGKQIRNVATVAGNLVTSSPISDLNPLFLAAGAEVHVVGLNNKTGDLTRVTVPMNADFFTGYRRNALGKDAFVAGITLPIATPADDGHVFFKGYKVARRREDDISIVNAGFWLSLGQRHEPSADDNKTYVVTGCRLVFGGMAPTTVMAAKTQAALVGR</sequence>
<evidence type="ECO:0000256" key="2">
    <source>
        <dbReference type="ARBA" id="ARBA00022630"/>
    </source>
</evidence>
<dbReference type="InterPro" id="IPR002888">
    <property type="entry name" value="2Fe-2S-bd"/>
</dbReference>
<dbReference type="SUPFAM" id="SSF56176">
    <property type="entry name" value="FAD-binding/transporter-associated domain-like"/>
    <property type="match status" value="1"/>
</dbReference>
<dbReference type="Pfam" id="PF03450">
    <property type="entry name" value="CO_deh_flav_C"/>
    <property type="match status" value="1"/>
</dbReference>
<dbReference type="AlphaFoldDB" id="A0A7R9GID3"/>
<dbReference type="InterPro" id="IPR002346">
    <property type="entry name" value="Mopterin_DH_FAD-bd"/>
</dbReference>
<dbReference type="Gene3D" id="3.10.20.30">
    <property type="match status" value="1"/>
</dbReference>
<dbReference type="InterPro" id="IPR016167">
    <property type="entry name" value="FAD-bd_PCMH_sub1"/>
</dbReference>
<dbReference type="InterPro" id="IPR005107">
    <property type="entry name" value="CO_DH_flav_C"/>
</dbReference>
<dbReference type="InterPro" id="IPR016166">
    <property type="entry name" value="FAD-bd_PCMH"/>
</dbReference>
<evidence type="ECO:0000256" key="4">
    <source>
        <dbReference type="ARBA" id="ARBA00023140"/>
    </source>
</evidence>
<dbReference type="InterPro" id="IPR036683">
    <property type="entry name" value="CO_DH_flav_C_dom_sf"/>
</dbReference>
<dbReference type="GO" id="GO:0016491">
    <property type="term" value="F:oxidoreductase activity"/>
    <property type="evidence" value="ECO:0007669"/>
    <property type="project" value="InterPro"/>
</dbReference>
<evidence type="ECO:0000256" key="3">
    <source>
        <dbReference type="ARBA" id="ARBA00022827"/>
    </source>
</evidence>
<dbReference type="InterPro" id="IPR012675">
    <property type="entry name" value="Beta-grasp_dom_sf"/>
</dbReference>
<keyword evidence="7" id="KW-1185">Reference proteome</keyword>
<protein>
    <recommendedName>
        <fullName evidence="5">FAD-binding PCMH-type domain-containing protein</fullName>
    </recommendedName>
</protein>
<dbReference type="InterPro" id="IPR016208">
    <property type="entry name" value="Ald_Oxase/xanthine_DH-like"/>
</dbReference>
<evidence type="ECO:0000259" key="5">
    <source>
        <dbReference type="PROSITE" id="PS51387"/>
    </source>
</evidence>
<dbReference type="Gene3D" id="3.30.43.10">
    <property type="entry name" value="Uridine Diphospho-n-acetylenolpyruvylglucosamine Reductase, domain 2"/>
    <property type="match status" value="1"/>
</dbReference>
<dbReference type="FunFam" id="3.30.43.10:FF:000001">
    <property type="entry name" value="Xanthine dehydrogenase/oxidase"/>
    <property type="match status" value="1"/>
</dbReference>
<dbReference type="Gene3D" id="3.30.465.10">
    <property type="match status" value="1"/>
</dbReference>
<keyword evidence="2" id="KW-0285">Flavoprotein</keyword>
<dbReference type="InterPro" id="IPR016169">
    <property type="entry name" value="FAD-bd_PCMH_sub2"/>
</dbReference>
<accession>A0A7R9GID3</accession>
<reference evidence="6" key="1">
    <citation type="submission" date="2020-11" db="EMBL/GenBank/DDBJ databases">
        <authorList>
            <person name="Tran Van P."/>
        </authorList>
    </citation>
    <scope>NUCLEOTIDE SEQUENCE</scope>
</reference>
<dbReference type="Pfam" id="PF00941">
    <property type="entry name" value="FAD_binding_5"/>
    <property type="match status" value="1"/>
</dbReference>
<dbReference type="SUPFAM" id="SSF55447">
    <property type="entry name" value="CO dehydrogenase flavoprotein C-terminal domain-like"/>
    <property type="match status" value="1"/>
</dbReference>
<dbReference type="SUPFAM" id="SSF47741">
    <property type="entry name" value="CO dehydrogenase ISP C-domain like"/>
    <property type="match status" value="1"/>
</dbReference>
<dbReference type="InterPro" id="IPR036884">
    <property type="entry name" value="2Fe-2S-bd_dom_sf"/>
</dbReference>
<proteinExistence type="predicted"/>
<dbReference type="EMBL" id="CAJPEX010005887">
    <property type="protein sequence ID" value="CAG0923846.1"/>
    <property type="molecule type" value="Genomic_DNA"/>
</dbReference>
<organism evidence="6">
    <name type="scientific">Notodromas monacha</name>
    <dbReference type="NCBI Taxonomy" id="399045"/>
    <lineage>
        <taxon>Eukaryota</taxon>
        <taxon>Metazoa</taxon>
        <taxon>Ecdysozoa</taxon>
        <taxon>Arthropoda</taxon>
        <taxon>Crustacea</taxon>
        <taxon>Oligostraca</taxon>
        <taxon>Ostracoda</taxon>
        <taxon>Podocopa</taxon>
        <taxon>Podocopida</taxon>
        <taxon>Cypridocopina</taxon>
        <taxon>Cypridoidea</taxon>
        <taxon>Cyprididae</taxon>
        <taxon>Notodromas</taxon>
    </lineage>
</organism>
<dbReference type="GO" id="GO:0005506">
    <property type="term" value="F:iron ion binding"/>
    <property type="evidence" value="ECO:0007669"/>
    <property type="project" value="InterPro"/>
</dbReference>